<comment type="caution">
    <text evidence="2">The sequence shown here is derived from an EMBL/GenBank/DDBJ whole genome shotgun (WGS) entry which is preliminary data.</text>
</comment>
<dbReference type="InterPro" id="IPR027417">
    <property type="entry name" value="P-loop_NTPase"/>
</dbReference>
<dbReference type="Proteomes" id="UP000743370">
    <property type="component" value="Unassembled WGS sequence"/>
</dbReference>
<dbReference type="AlphaFoldDB" id="A0A8T0K6R1"/>
<dbReference type="InterPro" id="IPR041677">
    <property type="entry name" value="DNA2/NAM7_AAA_11"/>
</dbReference>
<dbReference type="GO" id="GO:0004386">
    <property type="term" value="F:helicase activity"/>
    <property type="evidence" value="ECO:0007669"/>
    <property type="project" value="InterPro"/>
</dbReference>
<proteinExistence type="predicted"/>
<dbReference type="PANTHER" id="PTHR10887">
    <property type="entry name" value="DNA2/NAM7 HELICASE FAMILY"/>
    <property type="match status" value="1"/>
</dbReference>
<evidence type="ECO:0000313" key="2">
    <source>
        <dbReference type="EMBL" id="KAG2391385.1"/>
    </source>
</evidence>
<protein>
    <recommendedName>
        <fullName evidence="1">DNA2/NAM7 helicase helicase domain-containing protein</fullName>
    </recommendedName>
</protein>
<dbReference type="InterPro" id="IPR045055">
    <property type="entry name" value="DNA2/NAM7-like"/>
</dbReference>
<evidence type="ECO:0000259" key="1">
    <source>
        <dbReference type="Pfam" id="PF13086"/>
    </source>
</evidence>
<accession>A0A8T0K6R1</accession>
<name>A0A8T0K6R1_PHAAN</name>
<dbReference type="PANTHER" id="PTHR10887:SF522">
    <property type="entry name" value="P-LOOP CONTAINING NUCLEOSIDE TRIPHOSPHATE HYDROLASES SUPERFAMILY PROTEIN"/>
    <property type="match status" value="1"/>
</dbReference>
<feature type="domain" description="DNA2/NAM7 helicase helicase" evidence="1">
    <location>
        <begin position="134"/>
        <end position="214"/>
    </location>
</feature>
<gene>
    <name evidence="2" type="ORF">HKW66_Vig0128540</name>
</gene>
<dbReference type="Gene3D" id="3.40.50.300">
    <property type="entry name" value="P-loop containing nucleotide triphosphate hydrolases"/>
    <property type="match status" value="1"/>
</dbReference>
<sequence length="223" mass="25428">MTFEQFLVKKYAYIVGLYQAYKDDKNESAGMTEEQFIKQRLSYFGEKLNVLRRTLYTHMPTSFIPLNVLNCMLKAMNLLKSLEVSTGQNVSKQTISDCEDKQSVLGRIGLLGLERDECLVILSKLSRSISLPDYLRNRKDISQFCLENACLVFCTASSSSKLYTKKMTQFRFVIIDEAAQLKECESAIPLQLPGLRRGILIGDERQLPAMVKSKVREVVVFIV</sequence>
<evidence type="ECO:0000313" key="3">
    <source>
        <dbReference type="Proteomes" id="UP000743370"/>
    </source>
</evidence>
<organism evidence="2 3">
    <name type="scientific">Phaseolus angularis</name>
    <name type="common">Azuki bean</name>
    <name type="synonym">Vigna angularis</name>
    <dbReference type="NCBI Taxonomy" id="3914"/>
    <lineage>
        <taxon>Eukaryota</taxon>
        <taxon>Viridiplantae</taxon>
        <taxon>Streptophyta</taxon>
        <taxon>Embryophyta</taxon>
        <taxon>Tracheophyta</taxon>
        <taxon>Spermatophyta</taxon>
        <taxon>Magnoliopsida</taxon>
        <taxon>eudicotyledons</taxon>
        <taxon>Gunneridae</taxon>
        <taxon>Pentapetalae</taxon>
        <taxon>rosids</taxon>
        <taxon>fabids</taxon>
        <taxon>Fabales</taxon>
        <taxon>Fabaceae</taxon>
        <taxon>Papilionoideae</taxon>
        <taxon>50 kb inversion clade</taxon>
        <taxon>NPAAA clade</taxon>
        <taxon>indigoferoid/millettioid clade</taxon>
        <taxon>Phaseoleae</taxon>
        <taxon>Vigna</taxon>
    </lineage>
</organism>
<dbReference type="EMBL" id="JABFOF010000007">
    <property type="protein sequence ID" value="KAG2391385.1"/>
    <property type="molecule type" value="Genomic_DNA"/>
</dbReference>
<dbReference type="SUPFAM" id="SSF52540">
    <property type="entry name" value="P-loop containing nucleoside triphosphate hydrolases"/>
    <property type="match status" value="1"/>
</dbReference>
<reference evidence="2 3" key="1">
    <citation type="submission" date="2020-05" db="EMBL/GenBank/DDBJ databases">
        <title>Vigna angularis (adzuki bean) Var. LongXiaoDou No. 4 denovo assembly.</title>
        <authorList>
            <person name="Xiang H."/>
        </authorList>
    </citation>
    <scope>NUCLEOTIDE SEQUENCE [LARGE SCALE GENOMIC DNA]</scope>
    <source>
        <tissue evidence="2">Leaf</tissue>
    </source>
</reference>
<dbReference type="Pfam" id="PF13086">
    <property type="entry name" value="AAA_11"/>
    <property type="match status" value="1"/>
</dbReference>